<sequence length="313" mass="32644">MSAATAEAMFAPEFRAAGTDLSERRRSGLSCGTIIDLAASPDTIGIAWNADGSARIGALTAIATIASDGRLAQAYPGIAAAAQGLATPQIRHMATLGGNLAQRSRCWYFRNPQIACLKKGGSDCPARSGNHLYHVAFDLGPCVAPHPSTMAMALLAYDAKVTTDRRSGLSISDLLGNGSNGTADNLLAAGERIERIELPAPLAGERALYKRAISRSHAEWPLVEICVRTVISGGAFQQVYIAAGGIAPVPLRLAACEAALRGKPANAATIAQAAELATSGAKPLPMTGYKLDLLVGLLRDVMERTLNVNETAR</sequence>
<proteinExistence type="predicted"/>
<keyword evidence="2" id="KW-0274">FAD</keyword>
<organism evidence="5">
    <name type="scientific">Bradyrhizobium septentrionale</name>
    <dbReference type="NCBI Taxonomy" id="1404411"/>
    <lineage>
        <taxon>Bacteria</taxon>
        <taxon>Pseudomonadati</taxon>
        <taxon>Pseudomonadota</taxon>
        <taxon>Alphaproteobacteria</taxon>
        <taxon>Hyphomicrobiales</taxon>
        <taxon>Nitrobacteraceae</taxon>
        <taxon>Bradyrhizobium</taxon>
    </lineage>
</organism>
<evidence type="ECO:0000256" key="2">
    <source>
        <dbReference type="ARBA" id="ARBA00022827"/>
    </source>
</evidence>
<dbReference type="InterPro" id="IPR036683">
    <property type="entry name" value="CO_DH_flav_C_dom_sf"/>
</dbReference>
<evidence type="ECO:0000256" key="1">
    <source>
        <dbReference type="ARBA" id="ARBA00022630"/>
    </source>
</evidence>
<dbReference type="PANTHER" id="PTHR42659:SF2">
    <property type="entry name" value="XANTHINE DEHYDROGENASE SUBUNIT C-RELATED"/>
    <property type="match status" value="1"/>
</dbReference>
<dbReference type="EMBL" id="JAAOLE020000001">
    <property type="protein sequence ID" value="NVI42760.1"/>
    <property type="molecule type" value="Genomic_DNA"/>
</dbReference>
<evidence type="ECO:0000313" key="5">
    <source>
        <dbReference type="EMBL" id="NVI42760.1"/>
    </source>
</evidence>
<dbReference type="InterPro" id="IPR016166">
    <property type="entry name" value="FAD-bd_PCMH"/>
</dbReference>
<feature type="domain" description="FAD-binding PCMH-type" evidence="4">
    <location>
        <begin position="1"/>
        <end position="196"/>
    </location>
</feature>
<dbReference type="SMART" id="SM01092">
    <property type="entry name" value="CO_deh_flav_C"/>
    <property type="match status" value="1"/>
</dbReference>
<dbReference type="InterPro" id="IPR002346">
    <property type="entry name" value="Mopterin_DH_FAD-bd"/>
</dbReference>
<dbReference type="PANTHER" id="PTHR42659">
    <property type="entry name" value="XANTHINE DEHYDROGENASE SUBUNIT C-RELATED"/>
    <property type="match status" value="1"/>
</dbReference>
<dbReference type="SUPFAM" id="SSF55447">
    <property type="entry name" value="CO dehydrogenase flavoprotein C-terminal domain-like"/>
    <property type="match status" value="1"/>
</dbReference>
<dbReference type="AlphaFoldDB" id="A0A973VWR0"/>
<dbReference type="InterPro" id="IPR051312">
    <property type="entry name" value="Diverse_Substr_Oxidored"/>
</dbReference>
<dbReference type="InterPro" id="IPR016169">
    <property type="entry name" value="FAD-bd_PCMH_sub2"/>
</dbReference>
<dbReference type="PROSITE" id="PS51387">
    <property type="entry name" value="FAD_PCMH"/>
    <property type="match status" value="1"/>
</dbReference>
<protein>
    <submittedName>
        <fullName evidence="5">FAD binding domain-containing protein</fullName>
    </submittedName>
</protein>
<keyword evidence="1" id="KW-0285">Flavoprotein</keyword>
<dbReference type="SUPFAM" id="SSF56176">
    <property type="entry name" value="FAD-binding/transporter-associated domain-like"/>
    <property type="match status" value="1"/>
</dbReference>
<dbReference type="Gene3D" id="3.30.465.10">
    <property type="match status" value="1"/>
</dbReference>
<dbReference type="InterPro" id="IPR005107">
    <property type="entry name" value="CO_DH_flav_C"/>
</dbReference>
<reference evidence="5" key="1">
    <citation type="submission" date="2020-06" db="EMBL/GenBank/DDBJ databases">
        <title>Whole Genome Sequence of Bradyrhizobium sp. Strain 1S1.</title>
        <authorList>
            <person name="Bromfield E.S.P."/>
            <person name="Cloutier S."/>
        </authorList>
    </citation>
    <scope>NUCLEOTIDE SEQUENCE [LARGE SCALE GENOMIC DNA]</scope>
    <source>
        <strain evidence="5">1S1</strain>
    </source>
</reference>
<evidence type="ECO:0000256" key="3">
    <source>
        <dbReference type="ARBA" id="ARBA00023002"/>
    </source>
</evidence>
<dbReference type="RefSeq" id="WP_166209677.1">
    <property type="nucleotide sequence ID" value="NZ_CP088285.1"/>
</dbReference>
<comment type="caution">
    <text evidence="5">The sequence shown here is derived from an EMBL/GenBank/DDBJ whole genome shotgun (WGS) entry which is preliminary data.</text>
</comment>
<keyword evidence="3" id="KW-0560">Oxidoreductase</keyword>
<dbReference type="Pfam" id="PF03450">
    <property type="entry name" value="CO_deh_flav_C"/>
    <property type="match status" value="1"/>
</dbReference>
<dbReference type="Gene3D" id="3.30.390.50">
    <property type="entry name" value="CO dehydrogenase flavoprotein, C-terminal domain"/>
    <property type="match status" value="1"/>
</dbReference>
<name>A0A973VWR0_9BRAD</name>
<dbReference type="InterPro" id="IPR036318">
    <property type="entry name" value="FAD-bd_PCMH-like_sf"/>
</dbReference>
<dbReference type="GO" id="GO:0071949">
    <property type="term" value="F:FAD binding"/>
    <property type="evidence" value="ECO:0007669"/>
    <property type="project" value="InterPro"/>
</dbReference>
<dbReference type="GO" id="GO:0016491">
    <property type="term" value="F:oxidoreductase activity"/>
    <property type="evidence" value="ECO:0007669"/>
    <property type="project" value="UniProtKB-KW"/>
</dbReference>
<accession>A0A973VWR0</accession>
<gene>
    <name evidence="5" type="ORF">HAP48_006520</name>
</gene>
<dbReference type="Pfam" id="PF00941">
    <property type="entry name" value="FAD_binding_5"/>
    <property type="match status" value="1"/>
</dbReference>
<evidence type="ECO:0000259" key="4">
    <source>
        <dbReference type="PROSITE" id="PS51387"/>
    </source>
</evidence>